<dbReference type="GO" id="GO:0003723">
    <property type="term" value="F:RNA binding"/>
    <property type="evidence" value="ECO:0007669"/>
    <property type="project" value="TreeGrafter"/>
</dbReference>
<dbReference type="Pfam" id="PF01846">
    <property type="entry name" value="FF"/>
    <property type="match status" value="4"/>
</dbReference>
<dbReference type="GO" id="GO:0045292">
    <property type="term" value="P:mRNA cis splicing, via spliceosome"/>
    <property type="evidence" value="ECO:0007669"/>
    <property type="project" value="InterPro"/>
</dbReference>
<dbReference type="SUPFAM" id="SSF81698">
    <property type="entry name" value="FF domain"/>
    <property type="match status" value="5"/>
</dbReference>
<dbReference type="FunFam" id="2.20.70.10:FF:000144">
    <property type="entry name" value="Pre-mRNA-processing factor 40 homolog A"/>
    <property type="match status" value="1"/>
</dbReference>
<feature type="compositionally biased region" description="Basic and acidic residues" evidence="18">
    <location>
        <begin position="840"/>
        <end position="873"/>
    </location>
</feature>
<dbReference type="CTD" id="55660"/>
<keyword evidence="6" id="KW-0507">mRNA processing</keyword>
<feature type="region of interest" description="Disordered" evidence="18">
    <location>
        <begin position="293"/>
        <end position="343"/>
    </location>
</feature>
<evidence type="ECO:0000256" key="4">
    <source>
        <dbReference type="ARBA" id="ARBA00022499"/>
    </source>
</evidence>
<feature type="region of interest" description="Disordered" evidence="18">
    <location>
        <begin position="689"/>
        <end position="708"/>
    </location>
</feature>
<dbReference type="CDD" id="cd00201">
    <property type="entry name" value="WW"/>
    <property type="match status" value="2"/>
</dbReference>
<evidence type="ECO:0000256" key="2">
    <source>
        <dbReference type="ARBA" id="ARBA00004324"/>
    </source>
</evidence>
<keyword evidence="10" id="KW-0508">mRNA splicing</keyword>
<evidence type="ECO:0000256" key="1">
    <source>
        <dbReference type="ARBA" id="ARBA00004109"/>
    </source>
</evidence>
<evidence type="ECO:0000256" key="17">
    <source>
        <dbReference type="SAM" id="Coils"/>
    </source>
</evidence>
<dbReference type="PROSITE" id="PS51676">
    <property type="entry name" value="FF"/>
    <property type="match status" value="6"/>
</dbReference>
<evidence type="ECO:0000256" key="9">
    <source>
        <dbReference type="ARBA" id="ARBA00022990"/>
    </source>
</evidence>
<keyword evidence="7" id="KW-0677">Repeat</keyword>
<keyword evidence="17" id="KW-0175">Coiled coil</keyword>
<dbReference type="InterPro" id="IPR001202">
    <property type="entry name" value="WW_dom"/>
</dbReference>
<dbReference type="FunFam" id="2.20.70.10:FF:000102">
    <property type="entry name" value="Pre-mRNA-processing factor 40 homolog B"/>
    <property type="match status" value="1"/>
</dbReference>
<evidence type="ECO:0000256" key="13">
    <source>
        <dbReference type="ARBA" id="ARBA00061317"/>
    </source>
</evidence>
<comment type="function">
    <text evidence="12">Binds to WASL/N-WASP and suppresses its translocation from the nucleus to the cytoplasm, thereby inhibiting its cytoplasmic function. Plays a role in the regulation of cell morphology and cytoskeletal organization. Required in the control of cell shape and migration. May play a role in cytokinesis. May be involved in pre-mRNA splicing.</text>
</comment>
<feature type="compositionally biased region" description="Polar residues" evidence="18">
    <location>
        <begin position="293"/>
        <end position="318"/>
    </location>
</feature>
<keyword evidence="5" id="KW-0597">Phosphoprotein</keyword>
<dbReference type="PROSITE" id="PS01159">
    <property type="entry name" value="WW_DOMAIN_1"/>
    <property type="match status" value="2"/>
</dbReference>
<evidence type="ECO:0000256" key="12">
    <source>
        <dbReference type="ARBA" id="ARBA00057440"/>
    </source>
</evidence>
<feature type="region of interest" description="Disordered" evidence="18">
    <location>
        <begin position="760"/>
        <end position="914"/>
    </location>
</feature>
<dbReference type="Pfam" id="PF25432">
    <property type="entry name" value="FF_PRPF40A"/>
    <property type="match status" value="1"/>
</dbReference>
<dbReference type="PANTHER" id="PTHR11864:SF20">
    <property type="entry name" value="PRE-MRNA-PROCESSING FACTOR 40 HOMOLOG A"/>
    <property type="match status" value="1"/>
</dbReference>
<evidence type="ECO:0000313" key="22">
    <source>
        <dbReference type="RefSeq" id="XP_025768395.1"/>
    </source>
</evidence>
<evidence type="ECO:0000256" key="7">
    <source>
        <dbReference type="ARBA" id="ARBA00022737"/>
    </source>
</evidence>
<feature type="compositionally biased region" description="Basic residues" evidence="18">
    <location>
        <begin position="824"/>
        <end position="839"/>
    </location>
</feature>
<feature type="domain" description="FF" evidence="20">
    <location>
        <begin position="629"/>
        <end position="684"/>
    </location>
</feature>
<dbReference type="SMART" id="SM00456">
    <property type="entry name" value="WW"/>
    <property type="match status" value="2"/>
</dbReference>
<accession>A0A6P6GYA6</accession>
<comment type="subcellular location">
    <subcellularLocation>
        <location evidence="1">Nucleus matrix</location>
    </subcellularLocation>
    <subcellularLocation>
        <location evidence="2">Nucleus speckle</location>
    </subcellularLocation>
</comment>
<dbReference type="FunFam" id="1.10.10.440:FF:000002">
    <property type="entry name" value="pre-mRNA-processing factor 40 homolog A isoform X1"/>
    <property type="match status" value="1"/>
</dbReference>
<dbReference type="FunFam" id="1.10.10.440:FF:000009">
    <property type="entry name" value="pre-mRNA-processing factor 40 homolog A isoform X1"/>
    <property type="match status" value="1"/>
</dbReference>
<dbReference type="PROSITE" id="PS50020">
    <property type="entry name" value="WW_DOMAIN_2"/>
    <property type="match status" value="2"/>
</dbReference>
<keyword evidence="21" id="KW-1185">Reference proteome</keyword>
<dbReference type="Pfam" id="PF00397">
    <property type="entry name" value="WW"/>
    <property type="match status" value="2"/>
</dbReference>
<dbReference type="SMART" id="SM00441">
    <property type="entry name" value="FF"/>
    <property type="match status" value="5"/>
</dbReference>
<evidence type="ECO:0000259" key="19">
    <source>
        <dbReference type="PROSITE" id="PS50020"/>
    </source>
</evidence>
<feature type="region of interest" description="Disordered" evidence="18">
    <location>
        <begin position="217"/>
        <end position="236"/>
    </location>
</feature>
<evidence type="ECO:0000256" key="18">
    <source>
        <dbReference type="SAM" id="MobiDB-lite"/>
    </source>
</evidence>
<keyword evidence="3" id="KW-0488">Methylation</keyword>
<evidence type="ECO:0000256" key="15">
    <source>
        <dbReference type="ARBA" id="ARBA00078214"/>
    </source>
</evidence>
<dbReference type="GeneID" id="112848810"/>
<keyword evidence="9" id="KW-0007">Acetylation</keyword>
<dbReference type="FunFam" id="1.10.10.440:FF:000003">
    <property type="entry name" value="Pre-mRNA processing factor 40 homolog A"/>
    <property type="match status" value="1"/>
</dbReference>
<dbReference type="Proteomes" id="UP000515131">
    <property type="component" value="Unplaced"/>
</dbReference>
<dbReference type="FunFam" id="1.10.10.440:FF:000012">
    <property type="entry name" value="pre-mRNA-processing factor 40 homolog A isoform X2"/>
    <property type="match status" value="1"/>
</dbReference>
<feature type="region of interest" description="Disordered" evidence="18">
    <location>
        <begin position="1"/>
        <end position="31"/>
    </location>
</feature>
<dbReference type="Gene3D" id="2.20.70.10">
    <property type="match status" value="2"/>
</dbReference>
<dbReference type="GO" id="GO:0016607">
    <property type="term" value="C:nuclear speck"/>
    <property type="evidence" value="ECO:0007669"/>
    <property type="project" value="UniProtKB-SubCell"/>
</dbReference>
<evidence type="ECO:0000259" key="20">
    <source>
        <dbReference type="PROSITE" id="PS51676"/>
    </source>
</evidence>
<feature type="domain" description="FF" evidence="20">
    <location>
        <begin position="564"/>
        <end position="624"/>
    </location>
</feature>
<keyword evidence="8" id="KW-0832">Ubl conjugation</keyword>
<feature type="compositionally biased region" description="Low complexity" evidence="18">
    <location>
        <begin position="225"/>
        <end position="236"/>
    </location>
</feature>
<feature type="coiled-coil region" evidence="17">
    <location>
        <begin position="403"/>
        <end position="430"/>
    </location>
</feature>
<evidence type="ECO:0000256" key="6">
    <source>
        <dbReference type="ARBA" id="ARBA00022664"/>
    </source>
</evidence>
<keyword evidence="11" id="KW-0539">Nucleus</keyword>
<feature type="domain" description="FF" evidence="20">
    <location>
        <begin position="484"/>
        <end position="544"/>
    </location>
</feature>
<feature type="domain" description="WW" evidence="19">
    <location>
        <begin position="113"/>
        <end position="146"/>
    </location>
</feature>
<dbReference type="InterPro" id="IPR002713">
    <property type="entry name" value="FF_domain"/>
</dbReference>
<feature type="domain" description="FF" evidence="20">
    <location>
        <begin position="350"/>
        <end position="404"/>
    </location>
</feature>
<evidence type="ECO:0000256" key="14">
    <source>
        <dbReference type="ARBA" id="ARBA00072041"/>
    </source>
</evidence>
<dbReference type="GO" id="GO:0005685">
    <property type="term" value="C:U1 snRNP"/>
    <property type="evidence" value="ECO:0007669"/>
    <property type="project" value="TreeGrafter"/>
</dbReference>
<sequence>MCSGSGRRRSSLSPTMRPGTGAERGGLMMGHPGMHYAPMGMHPMGQRANMPPVPHGMMPQMMPPMGGPPMGQMPGMMSSVMPGMMMSHMSQASMQPALPPGVNNMDVAAGTASGAKSMWTEHKSPDGRTYYYNTETKQSTWEKPDDLKTPAEQLLSKCPWKEYKSDSGKPYYYNSQTKESRWAKPKELEDLEGYQNTIVAGSLITKSNLHAMIKAEETSKQEECTTTSTAPVPTTEIPTTMSTMAAAEAAANASASTSASNTVGGTVPVVPEPEVTSIVATVVDNENTVTISTEEQAQLTSTPAVQDQNMEVSSNTGEETAKQEAVADFTPKKEEEESQPAKKTYTWNTKEEAKQAFKELLKEKRVPSNASWEQAMKMIINDPRYSALAKLSEKKQAFNAYKVQTEKEEKEEARSKYKEAKESFQRFLENHEKMTSTTRYKKAEQMFGEMEVWNAISERDRLEIYEDVLFFLSKKEKEQAKQLRKRNWEALKNILDNMANVTYSTTWSEAQQYLMDNPTFAEDEELQNMDKEDALICFEEHIRALEKEEEEEKQKSLLRERRRQRKNRESFQIFLDELHEHGQLHSMSSWMELYPTISSDIRFTNMLGQPGSTALDLFKFYVEDLKARYHDEKKIIKDILKDKGFVVEVNTTFEDFVAIISSTKRSTTLDAGNIKLAFNSLLEKAEAREREREKEEARKMKRKESAFKSMLKQATPPIELDAVWEDIRERFVKEPAFEDITLESERKRIFKDFMHVLEHECQHHHSKNKKHSKKSKKHHRKRSRSRSGSDSDDDDSHSKKKRQRSESRSASEHSSSAESERSYKKSKKHKKKSKKRRHKSDSPESDAERDKDKKEKDRENEKDRTRQRSESKHKSPKKKTGKDSGNWDTSGSELSEGELEKRRRTLLEQLDDDQ</sequence>
<dbReference type="GO" id="GO:0071004">
    <property type="term" value="C:U2-type prespliceosome"/>
    <property type="evidence" value="ECO:0007669"/>
    <property type="project" value="TreeGrafter"/>
</dbReference>
<keyword evidence="4" id="KW-1017">Isopeptide bond</keyword>
<dbReference type="KEGG" id="pcoo:112848810"/>
<feature type="compositionally biased region" description="Basic residues" evidence="18">
    <location>
        <begin position="764"/>
        <end position="785"/>
    </location>
</feature>
<evidence type="ECO:0000256" key="8">
    <source>
        <dbReference type="ARBA" id="ARBA00022843"/>
    </source>
</evidence>
<protein>
    <recommendedName>
        <fullName evidence="14">Pre-mRNA-processing factor 40 homolog A</fullName>
    </recommendedName>
    <alternativeName>
        <fullName evidence="15">Formin-binding protein 11</fullName>
    </alternativeName>
    <alternativeName>
        <fullName evidence="16">Formin-binding protein 3</fullName>
    </alternativeName>
</protein>
<reference evidence="22" key="1">
    <citation type="submission" date="2025-08" db="UniProtKB">
        <authorList>
            <consortium name="RefSeq"/>
        </authorList>
    </citation>
    <scope>IDENTIFICATION</scope>
    <source>
        <tissue evidence="22">Blood</tissue>
    </source>
</reference>
<proteinExistence type="inferred from homology"/>
<feature type="domain" description="FF" evidence="20">
    <location>
        <begin position="417"/>
        <end position="471"/>
    </location>
</feature>
<evidence type="ECO:0000256" key="5">
    <source>
        <dbReference type="ARBA" id="ARBA00022553"/>
    </source>
</evidence>
<feature type="compositionally biased region" description="Basic residues" evidence="18">
    <location>
        <begin position="1"/>
        <end position="10"/>
    </location>
</feature>
<dbReference type="Gene3D" id="1.10.10.440">
    <property type="entry name" value="FF domain"/>
    <property type="match status" value="5"/>
</dbReference>
<dbReference type="RefSeq" id="XP_025768395.1">
    <property type="nucleotide sequence ID" value="XM_025912610.1"/>
</dbReference>
<name>A0A6P6GYA6_PUMCO</name>
<evidence type="ECO:0000256" key="16">
    <source>
        <dbReference type="ARBA" id="ARBA00080815"/>
    </source>
</evidence>
<evidence type="ECO:0000313" key="21">
    <source>
        <dbReference type="Proteomes" id="UP000515131"/>
    </source>
</evidence>
<dbReference type="GO" id="GO:0016363">
    <property type="term" value="C:nuclear matrix"/>
    <property type="evidence" value="ECO:0007669"/>
    <property type="project" value="UniProtKB-SubCell"/>
</dbReference>
<dbReference type="PANTHER" id="PTHR11864">
    <property type="entry name" value="PRE-MRNA-PROCESSING PROTEIN PRP40"/>
    <property type="match status" value="1"/>
</dbReference>
<feature type="coiled-coil region" evidence="17">
    <location>
        <begin position="535"/>
        <end position="567"/>
    </location>
</feature>
<dbReference type="SUPFAM" id="SSF51045">
    <property type="entry name" value="WW domain"/>
    <property type="match status" value="2"/>
</dbReference>
<feature type="domain" description="FF" evidence="20">
    <location>
        <begin position="699"/>
        <end position="756"/>
    </location>
</feature>
<dbReference type="FunFam" id="1.10.10.440:FF:000011">
    <property type="entry name" value="pre-mRNA-processing factor 40 homolog A isoform X1"/>
    <property type="match status" value="1"/>
</dbReference>
<gene>
    <name evidence="22" type="primary">PRPF40A</name>
</gene>
<evidence type="ECO:0000256" key="10">
    <source>
        <dbReference type="ARBA" id="ARBA00023187"/>
    </source>
</evidence>
<comment type="similarity">
    <text evidence="13">Belongs to the PRPF40 family.</text>
</comment>
<dbReference type="InterPro" id="IPR039726">
    <property type="entry name" value="Prp40-like"/>
</dbReference>
<dbReference type="AlphaFoldDB" id="A0A6P6GYA6"/>
<feature type="domain" description="WW" evidence="19">
    <location>
        <begin position="159"/>
        <end position="187"/>
    </location>
</feature>
<organism evidence="21 22">
    <name type="scientific">Puma concolor</name>
    <name type="common">Mountain lion</name>
    <name type="synonym">Felis concolor</name>
    <dbReference type="NCBI Taxonomy" id="9696"/>
    <lineage>
        <taxon>Eukaryota</taxon>
        <taxon>Metazoa</taxon>
        <taxon>Chordata</taxon>
        <taxon>Craniata</taxon>
        <taxon>Vertebrata</taxon>
        <taxon>Euteleostomi</taxon>
        <taxon>Mammalia</taxon>
        <taxon>Eutheria</taxon>
        <taxon>Laurasiatheria</taxon>
        <taxon>Carnivora</taxon>
        <taxon>Feliformia</taxon>
        <taxon>Felidae</taxon>
        <taxon>Felinae</taxon>
        <taxon>Puma</taxon>
    </lineage>
</organism>
<dbReference type="InterPro" id="IPR036517">
    <property type="entry name" value="FF_domain_sf"/>
</dbReference>
<evidence type="ECO:0000256" key="3">
    <source>
        <dbReference type="ARBA" id="ARBA00022481"/>
    </source>
</evidence>
<evidence type="ECO:0000256" key="11">
    <source>
        <dbReference type="ARBA" id="ARBA00023242"/>
    </source>
</evidence>
<feature type="compositionally biased region" description="Basic and acidic residues" evidence="18">
    <location>
        <begin position="689"/>
        <end position="706"/>
    </location>
</feature>
<dbReference type="InterPro" id="IPR036020">
    <property type="entry name" value="WW_dom_sf"/>
</dbReference>